<feature type="domain" description="Glycoside hydrolase 123 N-terminal" evidence="2">
    <location>
        <begin position="59"/>
        <end position="181"/>
    </location>
</feature>
<dbReference type="InterPro" id="IPR025150">
    <property type="entry name" value="GH123_cat"/>
</dbReference>
<dbReference type="RefSeq" id="WP_083990394.1">
    <property type="nucleotide sequence ID" value="NZ_BBWV01000004.1"/>
</dbReference>
<name>A0A0E9N648_9BACT</name>
<evidence type="ECO:0000313" key="4">
    <source>
        <dbReference type="Proteomes" id="UP000033121"/>
    </source>
</evidence>
<dbReference type="AlphaFoldDB" id="A0A0E9N648"/>
<organism evidence="3 4">
    <name type="scientific">Flavihumibacter petaseus NBRC 106054</name>
    <dbReference type="NCBI Taxonomy" id="1220578"/>
    <lineage>
        <taxon>Bacteria</taxon>
        <taxon>Pseudomonadati</taxon>
        <taxon>Bacteroidota</taxon>
        <taxon>Chitinophagia</taxon>
        <taxon>Chitinophagales</taxon>
        <taxon>Chitinophagaceae</taxon>
        <taxon>Flavihumibacter</taxon>
    </lineage>
</organism>
<dbReference type="STRING" id="1220578.FPE01S_04_04250"/>
<dbReference type="OrthoDB" id="197680at2"/>
<dbReference type="Pfam" id="PF22680">
    <property type="entry name" value="Glyco_hydro_123_N_2"/>
    <property type="match status" value="1"/>
</dbReference>
<accession>A0A0E9N648</accession>
<dbReference type="EMBL" id="BBWV01000004">
    <property type="protein sequence ID" value="GAO45181.1"/>
    <property type="molecule type" value="Genomic_DNA"/>
</dbReference>
<dbReference type="InterPro" id="IPR053850">
    <property type="entry name" value="Glyco_hydro_123_N_2"/>
</dbReference>
<feature type="domain" description="Glycoside hydrolase 123 catalytic" evidence="1">
    <location>
        <begin position="212"/>
        <end position="521"/>
    </location>
</feature>
<sequence>MLNVRLSIGISKILLSAYCVLGAAYTYAQSQRVVVTGFTGTSSRVPQEVDAAGSEPVNALPSWEAKAWKGETIHNQVLLQGGTQQQQVSVTAGDLADGKGNRIPQQDLSIGWVKYVWTDEFRDGCGYRKSVDFDSSLVADRIQTGTNTMLIAAGKAQPVWVSVRVNANAVPGDYTGSIIVDNGKKITLPVKVTVLDRVLPPPSQWHYALDLWQHPAAIARVHQLPVWSEAHYKVMRPYYEMLARAGQKTITASITDEPWGHQTYDNYPSLIKWTKKKNGKWSFDYSLFDKYIAFVMDCGINQRINCYSMVPWKIAFRYHDEKLQRDTVFTGAIGTPAYNEFWSVMLRDFTRHLKKKNWFDRTAIAMDERPMEAMQSVIALLKTIDPAWKISLAGAWHPQIEKDITDYCIASEARFPDSVLIRRKAEGKNSTWYTCCSEKFPNGFTFSPPDEHVWMGWYTAATGMDGYLRWAFNSWTARPDEDSRFVTWPAGDTYQVYPGPNTSIRFEKMIEGIQDYEKIETLRKTYKATGDQVALNKLEAALNNIRISNFNQQSATEQLAPYRSLLND</sequence>
<dbReference type="Proteomes" id="UP000033121">
    <property type="component" value="Unassembled WGS sequence"/>
</dbReference>
<reference evidence="3 4" key="1">
    <citation type="submission" date="2015-04" db="EMBL/GenBank/DDBJ databases">
        <title>Whole genome shotgun sequence of Flavihumibacter petaseus NBRC 106054.</title>
        <authorList>
            <person name="Miyazawa S."/>
            <person name="Hosoyama A."/>
            <person name="Hashimoto M."/>
            <person name="Noguchi M."/>
            <person name="Tsuchikane K."/>
            <person name="Ohji S."/>
            <person name="Yamazoe A."/>
            <person name="Ichikawa N."/>
            <person name="Kimura A."/>
            <person name="Fujita N."/>
        </authorList>
    </citation>
    <scope>NUCLEOTIDE SEQUENCE [LARGE SCALE GENOMIC DNA]</scope>
    <source>
        <strain evidence="3 4">NBRC 106054</strain>
    </source>
</reference>
<keyword evidence="4" id="KW-1185">Reference proteome</keyword>
<evidence type="ECO:0000259" key="2">
    <source>
        <dbReference type="Pfam" id="PF22680"/>
    </source>
</evidence>
<protein>
    <submittedName>
        <fullName evidence="3">Uncharacterized protein</fullName>
    </submittedName>
</protein>
<proteinExistence type="predicted"/>
<evidence type="ECO:0000313" key="3">
    <source>
        <dbReference type="EMBL" id="GAO45181.1"/>
    </source>
</evidence>
<gene>
    <name evidence="3" type="ORF">FPE01S_04_04250</name>
</gene>
<comment type="caution">
    <text evidence="3">The sequence shown here is derived from an EMBL/GenBank/DDBJ whole genome shotgun (WGS) entry which is preliminary data.</text>
</comment>
<evidence type="ECO:0000259" key="1">
    <source>
        <dbReference type="Pfam" id="PF13320"/>
    </source>
</evidence>
<dbReference type="Pfam" id="PF13320">
    <property type="entry name" value="GH123_cat"/>
    <property type="match status" value="1"/>
</dbReference>